<dbReference type="AlphaFoldDB" id="A0A316GB13"/>
<dbReference type="SUPFAM" id="SSF48452">
    <property type="entry name" value="TPR-like"/>
    <property type="match status" value="2"/>
</dbReference>
<evidence type="ECO:0008006" key="3">
    <source>
        <dbReference type="Google" id="ProtNLM"/>
    </source>
</evidence>
<dbReference type="Proteomes" id="UP000245390">
    <property type="component" value="Unassembled WGS sequence"/>
</dbReference>
<dbReference type="Gene3D" id="1.25.40.10">
    <property type="entry name" value="Tetratricopeptide repeat domain"/>
    <property type="match status" value="1"/>
</dbReference>
<keyword evidence="2" id="KW-1185">Reference proteome</keyword>
<gene>
    <name evidence="1" type="ORF">C8D95_10392</name>
</gene>
<sequence length="446" mass="49193">MMLTQVNQSAVDAGDHFRLAELSLFLGRWSEAITQLSAAIQSDSDFEHAGSARAARDYIAAITDNDEDSAHEAYSRERSHLDKDPEDGVAAYVVVHWLLRSDNGTQALPIIEALIQRQPHLYQYDELKLAALQDVGDNPRIGAQLASMHAKYPERRELSGWYVAWLEANSDIRAASDILFAETQKESRTETSIPKYVEFLQRHGGDGGAAKRLQELLDAGELTVGEPDFRLALADLWEKVGNVPFAVRTLEAVVEGGDGTGKRSDAIVRLARLLDASGDRQRARSEIDRLLGWDSENSAALKIRARWNLEDGLADDALRDLLGANLQLSRDAEYATLLGEVYLLQGLRTLAGQQFALAYEYSRGAAPEAKRLANHLISELNYGSADLLLETALDRHPENVELLKLAITVASELGDEVRSASLTERLRVSDDAAASVLNGDTTEYRR</sequence>
<evidence type="ECO:0000313" key="2">
    <source>
        <dbReference type="Proteomes" id="UP000245390"/>
    </source>
</evidence>
<dbReference type="EMBL" id="QGGV01000003">
    <property type="protein sequence ID" value="PWK56860.1"/>
    <property type="molecule type" value="Genomic_DNA"/>
</dbReference>
<reference evidence="1 2" key="1">
    <citation type="submission" date="2018-05" db="EMBL/GenBank/DDBJ databases">
        <title>Genomic Encyclopedia of Type Strains, Phase IV (KMG-IV): sequencing the most valuable type-strain genomes for metagenomic binning, comparative biology and taxonomic classification.</title>
        <authorList>
            <person name="Goeker M."/>
        </authorList>
    </citation>
    <scope>NUCLEOTIDE SEQUENCE [LARGE SCALE GENOMIC DNA]</scope>
    <source>
        <strain evidence="1 2">DSM 103371</strain>
    </source>
</reference>
<evidence type="ECO:0000313" key="1">
    <source>
        <dbReference type="EMBL" id="PWK56860.1"/>
    </source>
</evidence>
<dbReference type="KEGG" id="salo:EF888_08700"/>
<protein>
    <recommendedName>
        <fullName evidence="3">Tetratricopeptide repeat protein</fullName>
    </recommendedName>
</protein>
<organism evidence="1 2">
    <name type="scientific">Silicimonas algicola</name>
    <dbReference type="NCBI Taxonomy" id="1826607"/>
    <lineage>
        <taxon>Bacteria</taxon>
        <taxon>Pseudomonadati</taxon>
        <taxon>Pseudomonadota</taxon>
        <taxon>Alphaproteobacteria</taxon>
        <taxon>Rhodobacterales</taxon>
        <taxon>Paracoccaceae</taxon>
    </lineage>
</organism>
<dbReference type="InterPro" id="IPR011990">
    <property type="entry name" value="TPR-like_helical_dom_sf"/>
</dbReference>
<comment type="caution">
    <text evidence="1">The sequence shown here is derived from an EMBL/GenBank/DDBJ whole genome shotgun (WGS) entry which is preliminary data.</text>
</comment>
<proteinExistence type="predicted"/>
<name>A0A316GB13_9RHOB</name>
<accession>A0A316GB13</accession>